<gene>
    <name evidence="2" type="ORF">VN97_g4705</name>
</gene>
<keyword evidence="3" id="KW-1185">Reference proteome</keyword>
<dbReference type="AlphaFoldDB" id="A0AAI9TK18"/>
<dbReference type="Proteomes" id="UP001227192">
    <property type="component" value="Unassembled WGS sequence"/>
</dbReference>
<feature type="compositionally biased region" description="Polar residues" evidence="1">
    <location>
        <begin position="1"/>
        <end position="16"/>
    </location>
</feature>
<reference evidence="2" key="1">
    <citation type="submission" date="2015-06" db="EMBL/GenBank/DDBJ databases">
        <authorList>
            <person name="Nguyen H."/>
        </authorList>
    </citation>
    <scope>NUCLEOTIDE SEQUENCE</scope>
    <source>
        <strain evidence="2">DAOM 180753</strain>
    </source>
</reference>
<sequence>MSQSNLPTSDSDSTQPRILHEDLPFTSRPPITTEERVAVLSRILVPGDSLYMPEQEKNITALISLYKEGKITVNDEVFVVDGRLASKEECIAAKKPHFWERGTFTQYQLAQKASYGHGPYVHGHELKARIRLPLWAGGDGTCMRINMLNDTGSDRLIIFEHETFILRSTCASYSPTIFLSAFVMANGNEEYLPCFDVEMQMEKEDGTPWGPWRPAITSLSLSSVRAWSRGHVHHIIEGPFHNEKEVHSYMCRND</sequence>
<evidence type="ECO:0000256" key="1">
    <source>
        <dbReference type="SAM" id="MobiDB-lite"/>
    </source>
</evidence>
<reference evidence="2" key="2">
    <citation type="journal article" date="2016" name="Fungal Biol.">
        <title>Ochratoxin A production by Penicillium thymicola.</title>
        <authorList>
            <person name="Nguyen H.D.T."/>
            <person name="McMullin D.R."/>
            <person name="Ponomareva E."/>
            <person name="Riley R."/>
            <person name="Pomraning K.R."/>
            <person name="Baker S.E."/>
            <person name="Seifert K.A."/>
        </authorList>
    </citation>
    <scope>NUCLEOTIDE SEQUENCE</scope>
    <source>
        <strain evidence="2">DAOM 180753</strain>
    </source>
</reference>
<dbReference type="EMBL" id="LACB01000112">
    <property type="protein sequence ID" value="KAJ9488611.1"/>
    <property type="molecule type" value="Genomic_DNA"/>
</dbReference>
<evidence type="ECO:0000313" key="3">
    <source>
        <dbReference type="Proteomes" id="UP001227192"/>
    </source>
</evidence>
<accession>A0AAI9TK18</accession>
<protein>
    <submittedName>
        <fullName evidence="2">Uncharacterized protein</fullName>
    </submittedName>
</protein>
<evidence type="ECO:0000313" key="2">
    <source>
        <dbReference type="EMBL" id="KAJ9488611.1"/>
    </source>
</evidence>
<comment type="caution">
    <text evidence="2">The sequence shown here is derived from an EMBL/GenBank/DDBJ whole genome shotgun (WGS) entry which is preliminary data.</text>
</comment>
<organism evidence="2 3">
    <name type="scientific">Penicillium thymicola</name>
    <dbReference type="NCBI Taxonomy" id="293382"/>
    <lineage>
        <taxon>Eukaryota</taxon>
        <taxon>Fungi</taxon>
        <taxon>Dikarya</taxon>
        <taxon>Ascomycota</taxon>
        <taxon>Pezizomycotina</taxon>
        <taxon>Eurotiomycetes</taxon>
        <taxon>Eurotiomycetidae</taxon>
        <taxon>Eurotiales</taxon>
        <taxon>Aspergillaceae</taxon>
        <taxon>Penicillium</taxon>
    </lineage>
</organism>
<name>A0AAI9TK18_PENTH</name>
<proteinExistence type="predicted"/>
<feature type="region of interest" description="Disordered" evidence="1">
    <location>
        <begin position="1"/>
        <end position="26"/>
    </location>
</feature>